<evidence type="ECO:0000313" key="1">
    <source>
        <dbReference type="EMBL" id="DAD81709.1"/>
    </source>
</evidence>
<protein>
    <submittedName>
        <fullName evidence="1">Uncharacterized protein</fullName>
    </submittedName>
</protein>
<proteinExistence type="predicted"/>
<dbReference type="EMBL" id="BK014906">
    <property type="protein sequence ID" value="DAD81709.1"/>
    <property type="molecule type" value="Genomic_DNA"/>
</dbReference>
<organism evidence="1">
    <name type="scientific">Myoviridae sp. ct9Ns12</name>
    <dbReference type="NCBI Taxonomy" id="2826626"/>
    <lineage>
        <taxon>Viruses</taxon>
        <taxon>Duplodnaviria</taxon>
        <taxon>Heunggongvirae</taxon>
        <taxon>Uroviricota</taxon>
        <taxon>Caudoviricetes</taxon>
    </lineage>
</organism>
<accession>A0A8S5MH80</accession>
<name>A0A8S5MH80_9CAUD</name>
<reference evidence="1" key="1">
    <citation type="journal article" date="2021" name="Proc. Natl. Acad. Sci. U.S.A.">
        <title>A Catalog of Tens of Thousands of Viruses from Human Metagenomes Reveals Hidden Associations with Chronic Diseases.</title>
        <authorList>
            <person name="Tisza M.J."/>
            <person name="Buck C.B."/>
        </authorList>
    </citation>
    <scope>NUCLEOTIDE SEQUENCE</scope>
    <source>
        <strain evidence="1">Ct9Ns12</strain>
    </source>
</reference>
<sequence>MERNTIPAKKQYDVSAMGEFFRDIITPEELRKELVDLAFDYAQYVDEGSTDLFKNNMSTIYILYRALEGVKELETQG</sequence>